<keyword evidence="4" id="KW-1185">Reference proteome</keyword>
<comment type="caution">
    <text evidence="3">The sequence shown here is derived from an EMBL/GenBank/DDBJ whole genome shotgun (WGS) entry which is preliminary data.</text>
</comment>
<evidence type="ECO:0000256" key="1">
    <source>
        <dbReference type="SAM" id="MobiDB-lite"/>
    </source>
</evidence>
<name>A0A8H7E3K2_9EURO</name>
<evidence type="ECO:0000259" key="2">
    <source>
        <dbReference type="Pfam" id="PF25115"/>
    </source>
</evidence>
<dbReference type="Proteomes" id="UP000606974">
    <property type="component" value="Unassembled WGS sequence"/>
</dbReference>
<accession>A0A8H7E3K2</accession>
<reference evidence="3" key="1">
    <citation type="submission" date="2020-02" db="EMBL/GenBank/DDBJ databases">
        <authorList>
            <person name="Palmer J.M."/>
        </authorList>
    </citation>
    <scope>NUCLEOTIDE SEQUENCE</scope>
    <source>
        <strain evidence="3">EPUS1.4</strain>
        <tissue evidence="3">Thallus</tissue>
    </source>
</reference>
<organism evidence="3 4">
    <name type="scientific">Endocarpon pusillum</name>
    <dbReference type="NCBI Taxonomy" id="364733"/>
    <lineage>
        <taxon>Eukaryota</taxon>
        <taxon>Fungi</taxon>
        <taxon>Dikarya</taxon>
        <taxon>Ascomycota</taxon>
        <taxon>Pezizomycotina</taxon>
        <taxon>Eurotiomycetes</taxon>
        <taxon>Chaetothyriomycetidae</taxon>
        <taxon>Verrucariales</taxon>
        <taxon>Verrucariaceae</taxon>
        <taxon>Endocarpon</taxon>
    </lineage>
</organism>
<dbReference type="OrthoDB" id="2113314at2759"/>
<evidence type="ECO:0000313" key="4">
    <source>
        <dbReference type="Proteomes" id="UP000606974"/>
    </source>
</evidence>
<feature type="region of interest" description="Disordered" evidence="1">
    <location>
        <begin position="47"/>
        <end position="67"/>
    </location>
</feature>
<dbReference type="EMBL" id="JAACFV010000043">
    <property type="protein sequence ID" value="KAF7509259.1"/>
    <property type="molecule type" value="Genomic_DNA"/>
</dbReference>
<dbReference type="Pfam" id="PF25115">
    <property type="entry name" value="Agd3_CE"/>
    <property type="match status" value="1"/>
</dbReference>
<protein>
    <recommendedName>
        <fullName evidence="2">Agd3 deacetylase domain-containing protein</fullName>
    </recommendedName>
</protein>
<feature type="domain" description="Agd3 deacetylase" evidence="2">
    <location>
        <begin position="3"/>
        <end position="56"/>
    </location>
</feature>
<sequence>MVSENQDAFAHLSHTFFHEAQNNATYSDMINEIKFNDAWLRQTELSAGNSSSNGLCHAPAMHPMYAE</sequence>
<proteinExistence type="predicted"/>
<evidence type="ECO:0000313" key="3">
    <source>
        <dbReference type="EMBL" id="KAF7509259.1"/>
    </source>
</evidence>
<gene>
    <name evidence="3" type="ORF">GJ744_008153</name>
</gene>
<dbReference type="InterPro" id="IPR056826">
    <property type="entry name" value="Agd3_CE"/>
</dbReference>
<dbReference type="AlphaFoldDB" id="A0A8H7E3K2"/>